<reference evidence="1" key="4">
    <citation type="submission" date="2019-03" db="UniProtKB">
        <authorList>
            <consortium name="EnsemblPlants"/>
        </authorList>
    </citation>
    <scope>IDENTIFICATION</scope>
</reference>
<organism evidence="1 2">
    <name type="scientific">Aegilops tauschii subsp. strangulata</name>
    <name type="common">Goatgrass</name>
    <dbReference type="NCBI Taxonomy" id="200361"/>
    <lineage>
        <taxon>Eukaryota</taxon>
        <taxon>Viridiplantae</taxon>
        <taxon>Streptophyta</taxon>
        <taxon>Embryophyta</taxon>
        <taxon>Tracheophyta</taxon>
        <taxon>Spermatophyta</taxon>
        <taxon>Magnoliopsida</taxon>
        <taxon>Liliopsida</taxon>
        <taxon>Poales</taxon>
        <taxon>Poaceae</taxon>
        <taxon>BOP clade</taxon>
        <taxon>Pooideae</taxon>
        <taxon>Triticodae</taxon>
        <taxon>Triticeae</taxon>
        <taxon>Triticinae</taxon>
        <taxon>Aegilops</taxon>
    </lineage>
</organism>
<dbReference type="EnsemblPlants" id="AET1Gv20191900.1">
    <property type="protein sequence ID" value="AET1Gv20191900.1"/>
    <property type="gene ID" value="AET1Gv20191900"/>
</dbReference>
<dbReference type="AlphaFoldDB" id="A0A452XWD3"/>
<name>A0A452XWD3_AEGTS</name>
<sequence>IFKISYNNVVTGDHIREFFTLWMLLDDVHLEEHREDDITWKHSNDGMYSATSAYKAQFLGLTLSPMDRMV</sequence>
<keyword evidence="2" id="KW-1185">Reference proteome</keyword>
<dbReference type="Gramene" id="AET1Gv20191900.1">
    <property type="protein sequence ID" value="AET1Gv20191900.1"/>
    <property type="gene ID" value="AET1Gv20191900"/>
</dbReference>
<proteinExistence type="predicted"/>
<dbReference type="Proteomes" id="UP000015105">
    <property type="component" value="Chromosome 1D"/>
</dbReference>
<evidence type="ECO:0000313" key="2">
    <source>
        <dbReference type="Proteomes" id="UP000015105"/>
    </source>
</evidence>
<evidence type="ECO:0000313" key="1">
    <source>
        <dbReference type="EnsemblPlants" id="AET1Gv20191900.1"/>
    </source>
</evidence>
<reference evidence="2" key="2">
    <citation type="journal article" date="2017" name="Nat. Plants">
        <title>The Aegilops tauschii genome reveals multiple impacts of transposons.</title>
        <authorList>
            <person name="Zhao G."/>
            <person name="Zou C."/>
            <person name="Li K."/>
            <person name="Wang K."/>
            <person name="Li T."/>
            <person name="Gao L."/>
            <person name="Zhang X."/>
            <person name="Wang H."/>
            <person name="Yang Z."/>
            <person name="Liu X."/>
            <person name="Jiang W."/>
            <person name="Mao L."/>
            <person name="Kong X."/>
            <person name="Jiao Y."/>
            <person name="Jia J."/>
        </authorList>
    </citation>
    <scope>NUCLEOTIDE SEQUENCE [LARGE SCALE GENOMIC DNA]</scope>
    <source>
        <strain evidence="2">cv. AL8/78</strain>
    </source>
</reference>
<reference evidence="2" key="1">
    <citation type="journal article" date="2014" name="Science">
        <title>Ancient hybridizations among the ancestral genomes of bread wheat.</title>
        <authorList>
            <consortium name="International Wheat Genome Sequencing Consortium,"/>
            <person name="Marcussen T."/>
            <person name="Sandve S.R."/>
            <person name="Heier L."/>
            <person name="Spannagl M."/>
            <person name="Pfeifer M."/>
            <person name="Jakobsen K.S."/>
            <person name="Wulff B.B."/>
            <person name="Steuernagel B."/>
            <person name="Mayer K.F."/>
            <person name="Olsen O.A."/>
        </authorList>
    </citation>
    <scope>NUCLEOTIDE SEQUENCE [LARGE SCALE GENOMIC DNA]</scope>
    <source>
        <strain evidence="2">cv. AL8/78</strain>
    </source>
</reference>
<reference evidence="1" key="5">
    <citation type="journal article" date="2021" name="G3 (Bethesda)">
        <title>Aegilops tauschii genome assembly Aet v5.0 features greater sequence contiguity and improved annotation.</title>
        <authorList>
            <person name="Wang L."/>
            <person name="Zhu T."/>
            <person name="Rodriguez J.C."/>
            <person name="Deal K.R."/>
            <person name="Dubcovsky J."/>
            <person name="McGuire P.E."/>
            <person name="Lux T."/>
            <person name="Spannagl M."/>
            <person name="Mayer K.F.X."/>
            <person name="Baldrich P."/>
            <person name="Meyers B.C."/>
            <person name="Huo N."/>
            <person name="Gu Y.Q."/>
            <person name="Zhou H."/>
            <person name="Devos K.M."/>
            <person name="Bennetzen J.L."/>
            <person name="Unver T."/>
            <person name="Budak H."/>
            <person name="Gulick P.J."/>
            <person name="Galiba G."/>
            <person name="Kalapos B."/>
            <person name="Nelson D.R."/>
            <person name="Li P."/>
            <person name="You F.M."/>
            <person name="Luo M.C."/>
            <person name="Dvorak J."/>
        </authorList>
    </citation>
    <scope>NUCLEOTIDE SEQUENCE [LARGE SCALE GENOMIC DNA]</scope>
    <source>
        <strain evidence="1">cv. AL8/78</strain>
    </source>
</reference>
<accession>A0A452XWD3</accession>
<protein>
    <submittedName>
        <fullName evidence="1">Uncharacterized protein</fullName>
    </submittedName>
</protein>
<reference evidence="1" key="3">
    <citation type="journal article" date="2017" name="Nature">
        <title>Genome sequence of the progenitor of the wheat D genome Aegilops tauschii.</title>
        <authorList>
            <person name="Luo M.C."/>
            <person name="Gu Y.Q."/>
            <person name="Puiu D."/>
            <person name="Wang H."/>
            <person name="Twardziok S.O."/>
            <person name="Deal K.R."/>
            <person name="Huo N."/>
            <person name="Zhu T."/>
            <person name="Wang L."/>
            <person name="Wang Y."/>
            <person name="McGuire P.E."/>
            <person name="Liu S."/>
            <person name="Long H."/>
            <person name="Ramasamy R.K."/>
            <person name="Rodriguez J.C."/>
            <person name="Van S.L."/>
            <person name="Yuan L."/>
            <person name="Wang Z."/>
            <person name="Xia Z."/>
            <person name="Xiao L."/>
            <person name="Anderson O.D."/>
            <person name="Ouyang S."/>
            <person name="Liang Y."/>
            <person name="Zimin A.V."/>
            <person name="Pertea G."/>
            <person name="Qi P."/>
            <person name="Bennetzen J.L."/>
            <person name="Dai X."/>
            <person name="Dawson M.W."/>
            <person name="Muller H.G."/>
            <person name="Kugler K."/>
            <person name="Rivarola-Duarte L."/>
            <person name="Spannagl M."/>
            <person name="Mayer K.F.X."/>
            <person name="Lu F.H."/>
            <person name="Bevan M.W."/>
            <person name="Leroy P."/>
            <person name="Li P."/>
            <person name="You F.M."/>
            <person name="Sun Q."/>
            <person name="Liu Z."/>
            <person name="Lyons E."/>
            <person name="Wicker T."/>
            <person name="Salzberg S.L."/>
            <person name="Devos K.M."/>
            <person name="Dvorak J."/>
        </authorList>
    </citation>
    <scope>NUCLEOTIDE SEQUENCE [LARGE SCALE GENOMIC DNA]</scope>
    <source>
        <strain evidence="1">cv. AL8/78</strain>
    </source>
</reference>